<gene>
    <name evidence="1" type="ORF">BOO69_07545</name>
</gene>
<dbReference type="GO" id="GO:0016853">
    <property type="term" value="F:isomerase activity"/>
    <property type="evidence" value="ECO:0007669"/>
    <property type="project" value="UniProtKB-KW"/>
</dbReference>
<dbReference type="OrthoDB" id="7867818at2"/>
<keyword evidence="2" id="KW-1185">Reference proteome</keyword>
<accession>A0A1J0WG47</accession>
<keyword evidence="1" id="KW-0413">Isomerase</keyword>
<dbReference type="STRING" id="1917485.BOO69_07545"/>
<dbReference type="Proteomes" id="UP000181897">
    <property type="component" value="Chromosome"/>
</dbReference>
<proteinExistence type="predicted"/>
<evidence type="ECO:0000313" key="1">
    <source>
        <dbReference type="EMBL" id="APE43289.1"/>
    </source>
</evidence>
<dbReference type="RefSeq" id="WP_071971623.1">
    <property type="nucleotide sequence ID" value="NZ_CP018076.1"/>
</dbReference>
<name>A0A1J0WG47_9RHOB</name>
<evidence type="ECO:0000313" key="2">
    <source>
        <dbReference type="Proteomes" id="UP000181897"/>
    </source>
</evidence>
<reference evidence="1 2" key="1">
    <citation type="submission" date="2016-11" db="EMBL/GenBank/DDBJ databases">
        <title>Complete genome sequence of Sulfitobacter sp. AM1-D1, a toxic bacteria associated with marine dinoflagellate Alexandrium minutum in East China Sea.</title>
        <authorList>
            <person name="Yang Q."/>
            <person name="Zhang X."/>
            <person name="Tian X."/>
        </authorList>
    </citation>
    <scope>NUCLEOTIDE SEQUENCE [LARGE SCALE GENOMIC DNA]</scope>
    <source>
        <strain evidence="1 2">AM1-D1</strain>
    </source>
</reference>
<sequence>MQMLSGPLSPEIWLRDVFSAKQVLTGGIIRRKTRDIERYVGREAFESEVRRRGFQAVENAGHIIVFCNQERIRCIV</sequence>
<dbReference type="EMBL" id="CP018076">
    <property type="protein sequence ID" value="APE43289.1"/>
    <property type="molecule type" value="Genomic_DNA"/>
</dbReference>
<protein>
    <submittedName>
        <fullName evidence="1">N-(5'-phosphoribosyl)anthranilate isomerase</fullName>
    </submittedName>
</protein>
<dbReference type="AlphaFoldDB" id="A0A1J0WG47"/>
<organism evidence="1 2">
    <name type="scientific">Sulfitobacter alexandrii</name>
    <dbReference type="NCBI Taxonomy" id="1917485"/>
    <lineage>
        <taxon>Bacteria</taxon>
        <taxon>Pseudomonadati</taxon>
        <taxon>Pseudomonadota</taxon>
        <taxon>Alphaproteobacteria</taxon>
        <taxon>Rhodobacterales</taxon>
        <taxon>Roseobacteraceae</taxon>
        <taxon>Sulfitobacter</taxon>
    </lineage>
</organism>
<dbReference type="KEGG" id="suam:BOO69_07545"/>